<accession>A0AAV7T943</accession>
<dbReference type="EMBL" id="JANPWB010000007">
    <property type="protein sequence ID" value="KAJ1172955.1"/>
    <property type="molecule type" value="Genomic_DNA"/>
</dbReference>
<keyword evidence="3" id="KW-1185">Reference proteome</keyword>
<dbReference type="AlphaFoldDB" id="A0AAV7T943"/>
<evidence type="ECO:0000313" key="2">
    <source>
        <dbReference type="EMBL" id="KAJ1172955.1"/>
    </source>
</evidence>
<feature type="region of interest" description="Disordered" evidence="1">
    <location>
        <begin position="149"/>
        <end position="175"/>
    </location>
</feature>
<comment type="caution">
    <text evidence="2">The sequence shown here is derived from an EMBL/GenBank/DDBJ whole genome shotgun (WGS) entry which is preliminary data.</text>
</comment>
<reference evidence="2" key="1">
    <citation type="journal article" date="2022" name="bioRxiv">
        <title>Sequencing and chromosome-scale assembly of the giantPleurodeles waltlgenome.</title>
        <authorList>
            <person name="Brown T."/>
            <person name="Elewa A."/>
            <person name="Iarovenko S."/>
            <person name="Subramanian E."/>
            <person name="Araus A.J."/>
            <person name="Petzold A."/>
            <person name="Susuki M."/>
            <person name="Suzuki K.-i.T."/>
            <person name="Hayashi T."/>
            <person name="Toyoda A."/>
            <person name="Oliveira C."/>
            <person name="Osipova E."/>
            <person name="Leigh N.D."/>
            <person name="Simon A."/>
            <person name="Yun M.H."/>
        </authorList>
    </citation>
    <scope>NUCLEOTIDE SEQUENCE</scope>
    <source>
        <strain evidence="2">20211129_DDA</strain>
        <tissue evidence="2">Liver</tissue>
    </source>
</reference>
<gene>
    <name evidence="2" type="ORF">NDU88_004797</name>
</gene>
<organism evidence="2 3">
    <name type="scientific">Pleurodeles waltl</name>
    <name type="common">Iberian ribbed newt</name>
    <dbReference type="NCBI Taxonomy" id="8319"/>
    <lineage>
        <taxon>Eukaryota</taxon>
        <taxon>Metazoa</taxon>
        <taxon>Chordata</taxon>
        <taxon>Craniata</taxon>
        <taxon>Vertebrata</taxon>
        <taxon>Euteleostomi</taxon>
        <taxon>Amphibia</taxon>
        <taxon>Batrachia</taxon>
        <taxon>Caudata</taxon>
        <taxon>Salamandroidea</taxon>
        <taxon>Salamandridae</taxon>
        <taxon>Pleurodelinae</taxon>
        <taxon>Pleurodeles</taxon>
    </lineage>
</organism>
<protein>
    <submittedName>
        <fullName evidence="2">Uncharacterized protein</fullName>
    </submittedName>
</protein>
<sequence>MRGTCLIPDAGYPLFLLHSPTPLPFPVLFLFLPQRKEGGKCDGQVEGWWQGGTASPAGAGAQRSIPVELDIAVSVKPLRLGLRGCCSAPSAGPLSPRHAVGPLVLRSESLLRGLGVRDAGRVTEALRVSFPCLRGAGCEAVATRLRLPSRPPLPRHAAGRRVHDGGPFHRGSGAR</sequence>
<dbReference type="Proteomes" id="UP001066276">
    <property type="component" value="Chromosome 4_1"/>
</dbReference>
<name>A0AAV7T943_PLEWA</name>
<evidence type="ECO:0000313" key="3">
    <source>
        <dbReference type="Proteomes" id="UP001066276"/>
    </source>
</evidence>
<evidence type="ECO:0000256" key="1">
    <source>
        <dbReference type="SAM" id="MobiDB-lite"/>
    </source>
</evidence>
<proteinExistence type="predicted"/>